<protein>
    <submittedName>
        <fullName evidence="1">Uncharacterized protein</fullName>
    </submittedName>
</protein>
<name>A0A7Y0A1Q5_9BURK</name>
<organism evidence="1 2">
    <name type="scientific">Paraburkholderia antibiotica</name>
    <dbReference type="NCBI Taxonomy" id="2728839"/>
    <lineage>
        <taxon>Bacteria</taxon>
        <taxon>Pseudomonadati</taxon>
        <taxon>Pseudomonadota</taxon>
        <taxon>Betaproteobacteria</taxon>
        <taxon>Burkholderiales</taxon>
        <taxon>Burkholderiaceae</taxon>
        <taxon>Paraburkholderia</taxon>
    </lineage>
</organism>
<keyword evidence="2" id="KW-1185">Reference proteome</keyword>
<gene>
    <name evidence="1" type="ORF">HHL14_29165</name>
</gene>
<dbReference type="AlphaFoldDB" id="A0A7Y0A1Q5"/>
<sequence>MTIPPAFTKWWKEHGQFVRAGGGQYEISFAFAAWNASRREALEEAFTVCNDIAVDRWNLYKGHSPYTGSEDGRANPYVEGESDGAEKCAEAIRALSQKTAQGETNG</sequence>
<reference evidence="1 2" key="1">
    <citation type="submission" date="2020-04" db="EMBL/GenBank/DDBJ databases">
        <title>Paraburkholderia sp. G-4-1-8 isolated from soil.</title>
        <authorList>
            <person name="Dahal R.H."/>
        </authorList>
    </citation>
    <scope>NUCLEOTIDE SEQUENCE [LARGE SCALE GENOMIC DNA]</scope>
    <source>
        <strain evidence="1 2">G-4-1-8</strain>
    </source>
</reference>
<dbReference type="Proteomes" id="UP000583127">
    <property type="component" value="Unassembled WGS sequence"/>
</dbReference>
<evidence type="ECO:0000313" key="2">
    <source>
        <dbReference type="Proteomes" id="UP000583127"/>
    </source>
</evidence>
<evidence type="ECO:0000313" key="1">
    <source>
        <dbReference type="EMBL" id="NML34882.1"/>
    </source>
</evidence>
<dbReference type="EMBL" id="JABBFZ010000027">
    <property type="protein sequence ID" value="NML34882.1"/>
    <property type="molecule type" value="Genomic_DNA"/>
</dbReference>
<accession>A0A7Y0A1Q5</accession>
<dbReference type="RefSeq" id="WP_169501071.1">
    <property type="nucleotide sequence ID" value="NZ_JABBFZ010000027.1"/>
</dbReference>
<proteinExistence type="predicted"/>
<comment type="caution">
    <text evidence="1">The sequence shown here is derived from an EMBL/GenBank/DDBJ whole genome shotgun (WGS) entry which is preliminary data.</text>
</comment>